<dbReference type="Proteomes" id="UP000268093">
    <property type="component" value="Unassembled WGS sequence"/>
</dbReference>
<dbReference type="AlphaFoldDB" id="A0A433D996"/>
<organism evidence="1 2">
    <name type="scientific">Jimgerdemannia flammicorona</name>
    <dbReference type="NCBI Taxonomy" id="994334"/>
    <lineage>
        <taxon>Eukaryota</taxon>
        <taxon>Fungi</taxon>
        <taxon>Fungi incertae sedis</taxon>
        <taxon>Mucoromycota</taxon>
        <taxon>Mucoromycotina</taxon>
        <taxon>Endogonomycetes</taxon>
        <taxon>Endogonales</taxon>
        <taxon>Endogonaceae</taxon>
        <taxon>Jimgerdemannia</taxon>
    </lineage>
</organism>
<protein>
    <submittedName>
        <fullName evidence="1">Uncharacterized protein</fullName>
    </submittedName>
</protein>
<proteinExistence type="predicted"/>
<accession>A0A433D996</accession>
<sequence length="141" mass="15487">MSMPYHHQRRIRRRRHTSRREIDDCGFFEKVIGSLEFLSVGEEFLVAHGGGTPDLRVDCADVSDGLDDVARAGLTLGTDEGSALRDAAQSLAQVLGAAHVGNLEVVLVDVVQLIGRSQDLRLINVVDSDCFEDLVGVEKWE</sequence>
<comment type="caution">
    <text evidence="1">The sequence shown here is derived from an EMBL/GenBank/DDBJ whole genome shotgun (WGS) entry which is preliminary data.</text>
</comment>
<dbReference type="OrthoDB" id="10647139at2759"/>
<evidence type="ECO:0000313" key="1">
    <source>
        <dbReference type="EMBL" id="RUP47440.1"/>
    </source>
</evidence>
<reference evidence="1 2" key="1">
    <citation type="journal article" date="2018" name="New Phytol.">
        <title>Phylogenomics of Endogonaceae and evolution of mycorrhizas within Mucoromycota.</title>
        <authorList>
            <person name="Chang Y."/>
            <person name="Desiro A."/>
            <person name="Na H."/>
            <person name="Sandor L."/>
            <person name="Lipzen A."/>
            <person name="Clum A."/>
            <person name="Barry K."/>
            <person name="Grigoriev I.V."/>
            <person name="Martin F.M."/>
            <person name="Stajich J.E."/>
            <person name="Smith M.E."/>
            <person name="Bonito G."/>
            <person name="Spatafora J.W."/>
        </authorList>
    </citation>
    <scope>NUCLEOTIDE SEQUENCE [LARGE SCALE GENOMIC DNA]</scope>
    <source>
        <strain evidence="1 2">GMNB39</strain>
    </source>
</reference>
<keyword evidence="2" id="KW-1185">Reference proteome</keyword>
<evidence type="ECO:0000313" key="2">
    <source>
        <dbReference type="Proteomes" id="UP000268093"/>
    </source>
</evidence>
<gene>
    <name evidence="1" type="ORF">BC936DRAFT_145728</name>
</gene>
<name>A0A433D996_9FUNG</name>
<dbReference type="EMBL" id="RBNI01004532">
    <property type="protein sequence ID" value="RUP47440.1"/>
    <property type="molecule type" value="Genomic_DNA"/>
</dbReference>